<gene>
    <name evidence="1" type="ORF">V466_17885</name>
</gene>
<organism evidence="1 2">
    <name type="scientific">Pseudomonas mandelii PD30</name>
    <dbReference type="NCBI Taxonomy" id="1419583"/>
    <lineage>
        <taxon>Bacteria</taxon>
        <taxon>Pseudomonadati</taxon>
        <taxon>Pseudomonadota</taxon>
        <taxon>Gammaproteobacteria</taxon>
        <taxon>Pseudomonadales</taxon>
        <taxon>Pseudomonadaceae</taxon>
        <taxon>Pseudomonas</taxon>
    </lineage>
</organism>
<evidence type="ECO:0000313" key="2">
    <source>
        <dbReference type="Proteomes" id="UP000026739"/>
    </source>
</evidence>
<name>A0A059L0D1_9PSED</name>
<reference evidence="1 2" key="1">
    <citation type="submission" date="2013-12" db="EMBL/GenBank/DDBJ databases">
        <authorList>
            <person name="Formusa P.A."/>
            <person name="Habash M."/>
            <person name="Lee H."/>
            <person name="Trevors J.T."/>
        </authorList>
    </citation>
    <scope>NUCLEOTIDE SEQUENCE [LARGE SCALE GENOMIC DNA]</scope>
    <source>
        <strain evidence="1 2">PD30</strain>
    </source>
</reference>
<dbReference type="EMBL" id="AZQQ01000082">
    <property type="protein sequence ID" value="KDD67793.1"/>
    <property type="molecule type" value="Genomic_DNA"/>
</dbReference>
<dbReference type="AlphaFoldDB" id="A0A059L0D1"/>
<protein>
    <submittedName>
        <fullName evidence="1">Prevent-host-death protein</fullName>
    </submittedName>
</protein>
<proteinExistence type="predicted"/>
<evidence type="ECO:0000313" key="1">
    <source>
        <dbReference type="EMBL" id="KDD67793.1"/>
    </source>
</evidence>
<dbReference type="Proteomes" id="UP000026739">
    <property type="component" value="Unassembled WGS sequence"/>
</dbReference>
<accession>A0A059L0D1</accession>
<sequence>MNNRIKPVSDDDTGSQFDRLQASAIIEAIAASRIDPRPNIAAETVFAEIDALIDAEQSGS</sequence>
<dbReference type="RefSeq" id="WP_050482829.1">
    <property type="nucleotide sequence ID" value="NZ_AZQQ01000082.1"/>
</dbReference>
<comment type="caution">
    <text evidence="1">The sequence shown here is derived from an EMBL/GenBank/DDBJ whole genome shotgun (WGS) entry which is preliminary data.</text>
</comment>